<dbReference type="AlphaFoldDB" id="A0A0P7YTB6"/>
<comment type="caution">
    <text evidence="1">The sequence shown here is derived from an EMBL/GenBank/DDBJ whole genome shotgun (WGS) entry which is preliminary data.</text>
</comment>
<dbReference type="Gene3D" id="3.40.630.30">
    <property type="match status" value="1"/>
</dbReference>
<proteinExistence type="predicted"/>
<organism evidence="1 2">
    <name type="scientific">Roseibaca calidilacus</name>
    <dbReference type="NCBI Taxonomy" id="1666912"/>
    <lineage>
        <taxon>Bacteria</taxon>
        <taxon>Pseudomonadati</taxon>
        <taxon>Pseudomonadota</taxon>
        <taxon>Alphaproteobacteria</taxon>
        <taxon>Rhodobacterales</taxon>
        <taxon>Paracoccaceae</taxon>
        <taxon>Roseinatronobacter</taxon>
    </lineage>
</organism>
<sequence length="85" mass="8978">MADAPVLAALSVETWLNTYIRAGLGPVMAEYVLREFSPEAMAQAISAEQITVAQGDGGITGYARARHDQAAPGGGCVKTRPYLRV</sequence>
<evidence type="ECO:0000313" key="2">
    <source>
        <dbReference type="Proteomes" id="UP000050413"/>
    </source>
</evidence>
<dbReference type="EMBL" id="LJSG01000008">
    <property type="protein sequence ID" value="KPP93575.1"/>
    <property type="molecule type" value="Genomic_DNA"/>
</dbReference>
<protein>
    <submittedName>
        <fullName evidence="1">Uncharacterized protein</fullName>
    </submittedName>
</protein>
<reference evidence="1 2" key="1">
    <citation type="submission" date="2015-09" db="EMBL/GenBank/DDBJ databases">
        <title>Identification and resolution of microdiversity through metagenomic sequencing of parallel consortia.</title>
        <authorList>
            <person name="Nelson W.C."/>
            <person name="Romine M.F."/>
            <person name="Lindemann S.R."/>
        </authorList>
    </citation>
    <scope>NUCLEOTIDE SEQUENCE [LARGE SCALE GENOMIC DNA]</scope>
    <source>
        <strain evidence="1">HL-91</strain>
    </source>
</reference>
<accession>A0A0P7YTB6</accession>
<dbReference type="Proteomes" id="UP000050413">
    <property type="component" value="Unassembled WGS sequence"/>
</dbReference>
<evidence type="ECO:0000313" key="1">
    <source>
        <dbReference type="EMBL" id="KPP93575.1"/>
    </source>
</evidence>
<gene>
    <name evidence="1" type="ORF">HLUCCA05_11410</name>
</gene>
<name>A0A0P7YTB6_9RHOB</name>